<comment type="subcellular location">
    <subcellularLocation>
        <location evidence="1">Membrane</location>
        <topology evidence="1">Multi-pass membrane protein</topology>
    </subcellularLocation>
</comment>
<evidence type="ECO:0000256" key="2">
    <source>
        <dbReference type="ARBA" id="ARBA00005551"/>
    </source>
</evidence>
<comment type="caution">
    <text evidence="13">The sequence shown here is derived from an EMBL/GenBank/DDBJ whole genome shotgun (WGS) entry which is preliminary data.</text>
</comment>
<feature type="transmembrane region" description="Helical" evidence="11">
    <location>
        <begin position="182"/>
        <end position="204"/>
    </location>
</feature>
<keyword evidence="7" id="KW-0915">Sodium</keyword>
<keyword evidence="4" id="KW-0050">Antiport</keyword>
<protein>
    <submittedName>
        <fullName evidence="13">Cation:proton antiporter</fullName>
    </submittedName>
</protein>
<feature type="transmembrane region" description="Helical" evidence="11">
    <location>
        <begin position="83"/>
        <end position="102"/>
    </location>
</feature>
<dbReference type="Gene3D" id="1.20.1530.20">
    <property type="match status" value="1"/>
</dbReference>
<comment type="similarity">
    <text evidence="2">Belongs to the monovalent cation:proton antiporter 2 (CPA2) transporter (TC 2.A.37) family.</text>
</comment>
<evidence type="ECO:0000256" key="7">
    <source>
        <dbReference type="ARBA" id="ARBA00023053"/>
    </source>
</evidence>
<proteinExistence type="inferred from homology"/>
<keyword evidence="8" id="KW-0406">Ion transport</keyword>
<keyword evidence="10" id="KW-0739">Sodium transport</keyword>
<keyword evidence="14" id="KW-1185">Reference proteome</keyword>
<dbReference type="EMBL" id="JBHSSB010000029">
    <property type="protein sequence ID" value="MFC6295547.1"/>
    <property type="molecule type" value="Genomic_DNA"/>
</dbReference>
<feature type="transmembrane region" description="Helical" evidence="11">
    <location>
        <begin position="359"/>
        <end position="377"/>
    </location>
</feature>
<reference evidence="14" key="1">
    <citation type="journal article" date="2019" name="Int. J. Syst. Evol. Microbiol.">
        <title>The Global Catalogue of Microorganisms (GCM) 10K type strain sequencing project: providing services to taxonomists for standard genome sequencing and annotation.</title>
        <authorList>
            <consortium name="The Broad Institute Genomics Platform"/>
            <consortium name="The Broad Institute Genome Sequencing Center for Infectious Disease"/>
            <person name="Wu L."/>
            <person name="Ma J."/>
        </authorList>
    </citation>
    <scope>NUCLEOTIDE SEQUENCE [LARGE SCALE GENOMIC DNA]</scope>
    <source>
        <strain evidence="14">CCM 8934</strain>
    </source>
</reference>
<evidence type="ECO:0000256" key="10">
    <source>
        <dbReference type="ARBA" id="ARBA00023201"/>
    </source>
</evidence>
<feature type="transmembrane region" description="Helical" evidence="11">
    <location>
        <begin position="114"/>
        <end position="132"/>
    </location>
</feature>
<evidence type="ECO:0000313" key="13">
    <source>
        <dbReference type="EMBL" id="MFC6295547.1"/>
    </source>
</evidence>
<evidence type="ECO:0000256" key="3">
    <source>
        <dbReference type="ARBA" id="ARBA00022448"/>
    </source>
</evidence>
<gene>
    <name evidence="13" type="ORF">ACFQH1_10090</name>
</gene>
<keyword evidence="3" id="KW-0813">Transport</keyword>
<evidence type="ECO:0000256" key="9">
    <source>
        <dbReference type="ARBA" id="ARBA00023136"/>
    </source>
</evidence>
<evidence type="ECO:0000256" key="11">
    <source>
        <dbReference type="SAM" id="Phobius"/>
    </source>
</evidence>
<feature type="transmembrane region" description="Helical" evidence="11">
    <location>
        <begin position="144"/>
        <end position="170"/>
    </location>
</feature>
<evidence type="ECO:0000259" key="12">
    <source>
        <dbReference type="Pfam" id="PF00999"/>
    </source>
</evidence>
<sequence>MGYIGTLSLILIVTAVAGHISVRMGLPAVIGQLLSGIVLGPALLGWVSATPFIKDFAELGVIILMFMAGLESDLQLLKKYWKPSLLVAVLGVILPVGVIDWCSQLFHLSNVESLFLGVTFAATSVSISVAVLKELNALDGKEGTTILGAAVVDDVLAVLILSLMVSLFGGQVGTSSSQSTNLGLTLAIQAVFFVSLFVVVKWLVPLLMKIGDALLVPTSVTLMSLVICFGLAYLADFIGLSAVIGAFFAGIAVGQTDYHEVIDRHIQPIGNAVFIPVFFVSIGLNMSFNGFLNDFWFIVVITVAAIATKLLGAGIGAKIAGFSWTSGYEIGAGMVSRGEMALIIAQIGYQGKLLSADRYSAVITAIILTTLIAPLLLRQSIHHQEKEKLEGSVHDH</sequence>
<dbReference type="InterPro" id="IPR004771">
    <property type="entry name" value="K/H_exchanger"/>
</dbReference>
<accession>A0ABW1UJT2</accession>
<feature type="transmembrane region" description="Helical" evidence="11">
    <location>
        <begin position="224"/>
        <end position="248"/>
    </location>
</feature>
<dbReference type="PANTHER" id="PTHR43562:SF3">
    <property type="entry name" value="SODIUM ION_PROTON EXCHANGER (EUROFUNG)"/>
    <property type="match status" value="1"/>
</dbReference>
<dbReference type="Proteomes" id="UP001596227">
    <property type="component" value="Unassembled WGS sequence"/>
</dbReference>
<evidence type="ECO:0000256" key="1">
    <source>
        <dbReference type="ARBA" id="ARBA00004141"/>
    </source>
</evidence>
<feature type="domain" description="Cation/H+ exchanger transmembrane" evidence="12">
    <location>
        <begin position="13"/>
        <end position="377"/>
    </location>
</feature>
<evidence type="ECO:0000256" key="6">
    <source>
        <dbReference type="ARBA" id="ARBA00022989"/>
    </source>
</evidence>
<organism evidence="13 14">
    <name type="scientific">Lactiplantibacillus daoliensis</name>
    <dbReference type="NCBI Taxonomy" id="2559916"/>
    <lineage>
        <taxon>Bacteria</taxon>
        <taxon>Bacillati</taxon>
        <taxon>Bacillota</taxon>
        <taxon>Bacilli</taxon>
        <taxon>Lactobacillales</taxon>
        <taxon>Lactobacillaceae</taxon>
        <taxon>Lactiplantibacillus</taxon>
    </lineage>
</organism>
<dbReference type="InterPro" id="IPR006153">
    <property type="entry name" value="Cation/H_exchanger_TM"/>
</dbReference>
<dbReference type="PANTHER" id="PTHR43562">
    <property type="entry name" value="NAPA-TYPE SODIUM/HYDROGEN ANTIPORTER"/>
    <property type="match status" value="1"/>
</dbReference>
<keyword evidence="6 11" id="KW-1133">Transmembrane helix</keyword>
<evidence type="ECO:0000256" key="4">
    <source>
        <dbReference type="ARBA" id="ARBA00022449"/>
    </source>
</evidence>
<dbReference type="RefSeq" id="WP_137608102.1">
    <property type="nucleotide sequence ID" value="NZ_BJDH01000011.1"/>
</dbReference>
<evidence type="ECO:0000256" key="8">
    <source>
        <dbReference type="ARBA" id="ARBA00023065"/>
    </source>
</evidence>
<feature type="transmembrane region" description="Helical" evidence="11">
    <location>
        <begin position="28"/>
        <end position="47"/>
    </location>
</feature>
<feature type="transmembrane region" description="Helical" evidence="11">
    <location>
        <begin position="295"/>
        <end position="315"/>
    </location>
</feature>
<evidence type="ECO:0000313" key="14">
    <source>
        <dbReference type="Proteomes" id="UP001596227"/>
    </source>
</evidence>
<name>A0ABW1UJT2_9LACO</name>
<evidence type="ECO:0000256" key="5">
    <source>
        <dbReference type="ARBA" id="ARBA00022692"/>
    </source>
</evidence>
<dbReference type="NCBIfam" id="TIGR00932">
    <property type="entry name" value="2a37"/>
    <property type="match status" value="1"/>
</dbReference>
<feature type="transmembrane region" description="Helical" evidence="11">
    <location>
        <begin position="269"/>
        <end position="289"/>
    </location>
</feature>
<dbReference type="InterPro" id="IPR038770">
    <property type="entry name" value="Na+/solute_symporter_sf"/>
</dbReference>
<keyword evidence="9 11" id="KW-0472">Membrane</keyword>
<keyword evidence="5 11" id="KW-0812">Transmembrane</keyword>
<dbReference type="Pfam" id="PF00999">
    <property type="entry name" value="Na_H_Exchanger"/>
    <property type="match status" value="1"/>
</dbReference>